<reference evidence="1 2" key="1">
    <citation type="submission" date="2019-08" db="EMBL/GenBank/DDBJ databases">
        <title>Draft genome sequences of two oriental melons (Cucumis melo L. var makuwa).</title>
        <authorList>
            <person name="Kwon S.-Y."/>
        </authorList>
    </citation>
    <scope>NUCLEOTIDE SEQUENCE [LARGE SCALE GENOMIC DNA]</scope>
    <source>
        <strain evidence="2">cv. SW 3</strain>
        <tissue evidence="1">Leaf</tissue>
    </source>
</reference>
<proteinExistence type="predicted"/>
<dbReference type="AlphaFoldDB" id="A0A5A7UND4"/>
<name>A0A5A7UND4_CUCMM</name>
<comment type="caution">
    <text evidence="1">The sequence shown here is derived from an EMBL/GenBank/DDBJ whole genome shotgun (WGS) entry which is preliminary data.</text>
</comment>
<gene>
    <name evidence="1" type="ORF">E6C27_scaffold29G00030</name>
</gene>
<evidence type="ECO:0000313" key="1">
    <source>
        <dbReference type="EMBL" id="KAA0056714.1"/>
    </source>
</evidence>
<dbReference type="Proteomes" id="UP000321393">
    <property type="component" value="Unassembled WGS sequence"/>
</dbReference>
<sequence length="130" mass="14596">MIPSDGQSLNNLAPWTFHHAQMFTFMQTLHPPMFSATVMSRKADMKKEDLNKVLVWFEVVEADDEVNVSIRSCSVLVTEELHGIQTEVKWPVGVPKVFSCGVRGLLGHHNDQCPKIKEASAIGGYRRNDS</sequence>
<dbReference type="EMBL" id="SSTE01007338">
    <property type="protein sequence ID" value="KAA0056714.1"/>
    <property type="molecule type" value="Genomic_DNA"/>
</dbReference>
<accession>A0A5A7UND4</accession>
<evidence type="ECO:0000313" key="2">
    <source>
        <dbReference type="Proteomes" id="UP000321393"/>
    </source>
</evidence>
<organism evidence="1 2">
    <name type="scientific">Cucumis melo var. makuwa</name>
    <name type="common">Oriental melon</name>
    <dbReference type="NCBI Taxonomy" id="1194695"/>
    <lineage>
        <taxon>Eukaryota</taxon>
        <taxon>Viridiplantae</taxon>
        <taxon>Streptophyta</taxon>
        <taxon>Embryophyta</taxon>
        <taxon>Tracheophyta</taxon>
        <taxon>Spermatophyta</taxon>
        <taxon>Magnoliopsida</taxon>
        <taxon>eudicotyledons</taxon>
        <taxon>Gunneridae</taxon>
        <taxon>Pentapetalae</taxon>
        <taxon>rosids</taxon>
        <taxon>fabids</taxon>
        <taxon>Cucurbitales</taxon>
        <taxon>Cucurbitaceae</taxon>
        <taxon>Benincaseae</taxon>
        <taxon>Cucumis</taxon>
    </lineage>
</organism>
<protein>
    <submittedName>
        <fullName evidence="1">Disease resistance protein RPP4-like</fullName>
    </submittedName>
</protein>